<dbReference type="EMBL" id="GBRH01192003">
    <property type="protein sequence ID" value="JAE05893.1"/>
    <property type="molecule type" value="Transcribed_RNA"/>
</dbReference>
<sequence>MVFAMPDWQQSPSKQNLPKRVHCLLFLSISDILYCYPWHSAIHFPLPPLLQ</sequence>
<organism evidence="2">
    <name type="scientific">Arundo donax</name>
    <name type="common">Giant reed</name>
    <name type="synonym">Donax arundinaceus</name>
    <dbReference type="NCBI Taxonomy" id="35708"/>
    <lineage>
        <taxon>Eukaryota</taxon>
        <taxon>Viridiplantae</taxon>
        <taxon>Streptophyta</taxon>
        <taxon>Embryophyta</taxon>
        <taxon>Tracheophyta</taxon>
        <taxon>Spermatophyta</taxon>
        <taxon>Magnoliopsida</taxon>
        <taxon>Liliopsida</taxon>
        <taxon>Poales</taxon>
        <taxon>Poaceae</taxon>
        <taxon>PACMAD clade</taxon>
        <taxon>Arundinoideae</taxon>
        <taxon>Arundineae</taxon>
        <taxon>Arundo</taxon>
    </lineage>
</organism>
<evidence type="ECO:0000256" key="1">
    <source>
        <dbReference type="SAM" id="Phobius"/>
    </source>
</evidence>
<dbReference type="AlphaFoldDB" id="A0A0A9FC93"/>
<name>A0A0A9FC93_ARUDO</name>
<accession>A0A0A9FC93</accession>
<keyword evidence="1" id="KW-0812">Transmembrane</keyword>
<protein>
    <submittedName>
        <fullName evidence="2">Uncharacterized protein</fullName>
    </submittedName>
</protein>
<proteinExistence type="predicted"/>
<evidence type="ECO:0000313" key="2">
    <source>
        <dbReference type="EMBL" id="JAE05893.1"/>
    </source>
</evidence>
<feature type="transmembrane region" description="Helical" evidence="1">
    <location>
        <begin position="21"/>
        <end position="39"/>
    </location>
</feature>
<keyword evidence="1" id="KW-0472">Membrane</keyword>
<keyword evidence="1" id="KW-1133">Transmembrane helix</keyword>
<reference evidence="2" key="1">
    <citation type="submission" date="2014-09" db="EMBL/GenBank/DDBJ databases">
        <authorList>
            <person name="Magalhaes I.L.F."/>
            <person name="Oliveira U."/>
            <person name="Santos F.R."/>
            <person name="Vidigal T.H.D.A."/>
            <person name="Brescovit A.D."/>
            <person name="Santos A.J."/>
        </authorList>
    </citation>
    <scope>NUCLEOTIDE SEQUENCE</scope>
    <source>
        <tissue evidence="2">Shoot tissue taken approximately 20 cm above the soil surface</tissue>
    </source>
</reference>
<reference evidence="2" key="2">
    <citation type="journal article" date="2015" name="Data Brief">
        <title>Shoot transcriptome of the giant reed, Arundo donax.</title>
        <authorList>
            <person name="Barrero R.A."/>
            <person name="Guerrero F.D."/>
            <person name="Moolhuijzen P."/>
            <person name="Goolsby J.A."/>
            <person name="Tidwell J."/>
            <person name="Bellgard S.E."/>
            <person name="Bellgard M.I."/>
        </authorList>
    </citation>
    <scope>NUCLEOTIDE SEQUENCE</scope>
    <source>
        <tissue evidence="2">Shoot tissue taken approximately 20 cm above the soil surface</tissue>
    </source>
</reference>